<protein>
    <submittedName>
        <fullName evidence="1">Uncharacterized protein (DUF885 family)</fullName>
    </submittedName>
</protein>
<reference evidence="1 2" key="1">
    <citation type="submission" date="2019-03" db="EMBL/GenBank/DDBJ databases">
        <title>Genomic Encyclopedia of Type Strains, Phase IV (KMG-IV): sequencing the most valuable type-strain genomes for metagenomic binning, comparative biology and taxonomic classification.</title>
        <authorList>
            <person name="Goeker M."/>
        </authorList>
    </citation>
    <scope>NUCLEOTIDE SEQUENCE [LARGE SCALE GENOMIC DNA]</scope>
    <source>
        <strain evidence="1 2">DSM 45934</strain>
    </source>
</reference>
<comment type="caution">
    <text evidence="1">The sequence shown here is derived from an EMBL/GenBank/DDBJ whole genome shotgun (WGS) entry which is preliminary data.</text>
</comment>
<accession>A0A4R2IYY4</accession>
<evidence type="ECO:0000313" key="1">
    <source>
        <dbReference type="EMBL" id="TCO50814.1"/>
    </source>
</evidence>
<dbReference type="PANTHER" id="PTHR33361">
    <property type="entry name" value="GLR0591 PROTEIN"/>
    <property type="match status" value="1"/>
</dbReference>
<dbReference type="PANTHER" id="PTHR33361:SF2">
    <property type="entry name" value="DUF885 DOMAIN-CONTAINING PROTEIN"/>
    <property type="match status" value="1"/>
</dbReference>
<organism evidence="1 2">
    <name type="scientific">Actinocrispum wychmicini</name>
    <dbReference type="NCBI Taxonomy" id="1213861"/>
    <lineage>
        <taxon>Bacteria</taxon>
        <taxon>Bacillati</taxon>
        <taxon>Actinomycetota</taxon>
        <taxon>Actinomycetes</taxon>
        <taxon>Pseudonocardiales</taxon>
        <taxon>Pseudonocardiaceae</taxon>
        <taxon>Actinocrispum</taxon>
    </lineage>
</organism>
<gene>
    <name evidence="1" type="ORF">EV192_113195</name>
</gene>
<sequence>MSELERIAEKVLDLIVEEDPLGEMIQGFPGVDAMLSDLDEAAEADLKDRALKLAAAARAADAADWVTREVTITQAEAIAARADSKLVEHAVADLEVSAISRLLVRVPLGRPRDQRDYFTRLAAIPEYLRKAAVRHRAGVAAGRVPVRARAEFAVSHLEHYLADPANDPFRHVPVADTAERDRLIDDVVRPAFAAYREVLKDEIAPHGRPQDKPGLCWLPDGDAVYASLARMHTTTDRTAEDLHQTGLDLIEQLAEEYVAIGSKVFGVKTVEEVHQRLRTDPAMRWTSAEEMVAHAKATMERAEAAAPDWFGLLPSQRCLVEATPEADEQNAAVAYYYPPAVDGSRPGVYYANTYRATERDRYVSEATAFHEAVPGHHFQCVIAMGLTGLPKLRRHSYVNSYAEGWGLYCERLADEMGLYSDDIARLGMLAMDSMRAARLVVDTGLHSFGWSRERTMAYLRANTVMSEVDVKAETDRYIEMPAQALSYMVGRLEILRLRARARQEMGPAFDIKGFHDLVLGSGSLPLTVLDQVVADWAKAAK</sequence>
<keyword evidence="2" id="KW-1185">Reference proteome</keyword>
<dbReference type="AlphaFoldDB" id="A0A4R2IYY4"/>
<dbReference type="Pfam" id="PF05960">
    <property type="entry name" value="DUF885"/>
    <property type="match status" value="1"/>
</dbReference>
<dbReference type="OrthoDB" id="9760040at2"/>
<dbReference type="Proteomes" id="UP000295680">
    <property type="component" value="Unassembled WGS sequence"/>
</dbReference>
<dbReference type="InterPro" id="IPR010281">
    <property type="entry name" value="DUF885"/>
</dbReference>
<evidence type="ECO:0000313" key="2">
    <source>
        <dbReference type="Proteomes" id="UP000295680"/>
    </source>
</evidence>
<dbReference type="RefSeq" id="WP_132124760.1">
    <property type="nucleotide sequence ID" value="NZ_SLWS01000013.1"/>
</dbReference>
<dbReference type="EMBL" id="SLWS01000013">
    <property type="protein sequence ID" value="TCO50814.1"/>
    <property type="molecule type" value="Genomic_DNA"/>
</dbReference>
<name>A0A4R2IYY4_9PSEU</name>
<proteinExistence type="predicted"/>